<sequence length="190" mass="21680">MSLNPDLEEEQVKEPPTKKAKTSQTKKKGRPSNTFSTTKRKSDKLKKLDEALLDIAGCEEDKMLLLETYQSSHYCRGIISKSLEEECLTDIGRNSVRLIYELPTVSPLRIPLVASLSRDISPTLLSKVLETSLSTIKRSRKIDLKTTLLYTLRYKPGTSRRADNDPAEYEEERNDDQRIWVNSIRISSTC</sequence>
<organism evidence="2 3">
    <name type="scientific">Planoprotostelium fungivorum</name>
    <dbReference type="NCBI Taxonomy" id="1890364"/>
    <lineage>
        <taxon>Eukaryota</taxon>
        <taxon>Amoebozoa</taxon>
        <taxon>Evosea</taxon>
        <taxon>Variosea</taxon>
        <taxon>Cavosteliida</taxon>
        <taxon>Cavosteliaceae</taxon>
        <taxon>Planoprotostelium</taxon>
    </lineage>
</organism>
<reference evidence="2 3" key="1">
    <citation type="journal article" date="2018" name="Genome Biol. Evol.">
        <title>Multiple Roots of Fruiting Body Formation in Amoebozoa.</title>
        <authorList>
            <person name="Hillmann F."/>
            <person name="Forbes G."/>
            <person name="Novohradska S."/>
            <person name="Ferling I."/>
            <person name="Riege K."/>
            <person name="Groth M."/>
            <person name="Westermann M."/>
            <person name="Marz M."/>
            <person name="Spaller T."/>
            <person name="Winckler T."/>
            <person name="Schaap P."/>
            <person name="Glockner G."/>
        </authorList>
    </citation>
    <scope>NUCLEOTIDE SEQUENCE [LARGE SCALE GENOMIC DNA]</scope>
    <source>
        <strain evidence="2 3">Jena</strain>
    </source>
</reference>
<feature type="compositionally biased region" description="Basic residues" evidence="1">
    <location>
        <begin position="18"/>
        <end position="30"/>
    </location>
</feature>
<evidence type="ECO:0000313" key="2">
    <source>
        <dbReference type="EMBL" id="PRP82172.1"/>
    </source>
</evidence>
<dbReference type="EMBL" id="MDYQ01000109">
    <property type="protein sequence ID" value="PRP82172.1"/>
    <property type="molecule type" value="Genomic_DNA"/>
</dbReference>
<dbReference type="Proteomes" id="UP000241769">
    <property type="component" value="Unassembled WGS sequence"/>
</dbReference>
<accession>A0A2P6NE21</accession>
<name>A0A2P6NE21_9EUKA</name>
<evidence type="ECO:0000256" key="1">
    <source>
        <dbReference type="SAM" id="MobiDB-lite"/>
    </source>
</evidence>
<feature type="region of interest" description="Disordered" evidence="1">
    <location>
        <begin position="1"/>
        <end position="41"/>
    </location>
</feature>
<dbReference type="AlphaFoldDB" id="A0A2P6NE21"/>
<protein>
    <submittedName>
        <fullName evidence="2">Uncharacterized protein</fullName>
    </submittedName>
</protein>
<proteinExistence type="predicted"/>
<comment type="caution">
    <text evidence="2">The sequence shown here is derived from an EMBL/GenBank/DDBJ whole genome shotgun (WGS) entry which is preliminary data.</text>
</comment>
<keyword evidence="3" id="KW-1185">Reference proteome</keyword>
<evidence type="ECO:0000313" key="3">
    <source>
        <dbReference type="Proteomes" id="UP000241769"/>
    </source>
</evidence>
<dbReference type="InParanoid" id="A0A2P6NE21"/>
<gene>
    <name evidence="2" type="ORF">PROFUN_10443</name>
</gene>